<evidence type="ECO:0000313" key="8">
    <source>
        <dbReference type="EMBL" id="RVU31418.1"/>
    </source>
</evidence>
<dbReference type="EMBL" id="SACQ01000002">
    <property type="protein sequence ID" value="RVU31418.1"/>
    <property type="molecule type" value="Genomic_DNA"/>
</dbReference>
<reference evidence="8 9" key="1">
    <citation type="submission" date="2019-01" db="EMBL/GenBank/DDBJ databases">
        <authorList>
            <person name="Chen W.-M."/>
        </authorList>
    </citation>
    <scope>NUCLEOTIDE SEQUENCE [LARGE SCALE GENOMIC DNA]</scope>
    <source>
        <strain evidence="8 9">HPM-16</strain>
    </source>
</reference>
<feature type="transmembrane region" description="Helical" evidence="6">
    <location>
        <begin position="181"/>
        <end position="201"/>
    </location>
</feature>
<dbReference type="Proteomes" id="UP000282818">
    <property type="component" value="Unassembled WGS sequence"/>
</dbReference>
<dbReference type="InterPro" id="IPR050638">
    <property type="entry name" value="AA-Vitamin_Transporters"/>
</dbReference>
<feature type="transmembrane region" description="Helical" evidence="6">
    <location>
        <begin position="65"/>
        <end position="83"/>
    </location>
</feature>
<protein>
    <submittedName>
        <fullName evidence="8">DMT family transporter</fullName>
    </submittedName>
</protein>
<feature type="domain" description="EamA" evidence="7">
    <location>
        <begin position="152"/>
        <end position="285"/>
    </location>
</feature>
<dbReference type="PANTHER" id="PTHR32322:SF18">
    <property type="entry name" value="S-ADENOSYLMETHIONINE_S-ADENOSYLHOMOCYSTEINE TRANSPORTER"/>
    <property type="match status" value="1"/>
</dbReference>
<evidence type="ECO:0000256" key="4">
    <source>
        <dbReference type="ARBA" id="ARBA00022989"/>
    </source>
</evidence>
<dbReference type="Pfam" id="PF00892">
    <property type="entry name" value="EamA"/>
    <property type="match status" value="2"/>
</dbReference>
<evidence type="ECO:0000313" key="9">
    <source>
        <dbReference type="Proteomes" id="UP000282818"/>
    </source>
</evidence>
<dbReference type="SUPFAM" id="SSF103481">
    <property type="entry name" value="Multidrug resistance efflux transporter EmrE"/>
    <property type="match status" value="2"/>
</dbReference>
<feature type="transmembrane region" description="Helical" evidence="6">
    <location>
        <begin position="34"/>
        <end position="53"/>
    </location>
</feature>
<proteinExistence type="predicted"/>
<feature type="transmembrane region" description="Helical" evidence="6">
    <location>
        <begin position="213"/>
        <end position="233"/>
    </location>
</feature>
<keyword evidence="2" id="KW-1003">Cell membrane</keyword>
<dbReference type="Gene3D" id="1.10.3730.20">
    <property type="match status" value="1"/>
</dbReference>
<feature type="domain" description="EamA" evidence="7">
    <location>
        <begin position="9"/>
        <end position="138"/>
    </location>
</feature>
<organism evidence="8 9">
    <name type="scientific">Neptunomonas marina</name>
    <dbReference type="NCBI Taxonomy" id="1815562"/>
    <lineage>
        <taxon>Bacteria</taxon>
        <taxon>Pseudomonadati</taxon>
        <taxon>Pseudomonadota</taxon>
        <taxon>Gammaproteobacteria</taxon>
        <taxon>Oceanospirillales</taxon>
        <taxon>Oceanospirillaceae</taxon>
        <taxon>Neptunomonas</taxon>
    </lineage>
</organism>
<keyword evidence="3 6" id="KW-0812">Transmembrane</keyword>
<comment type="caution">
    <text evidence="8">The sequence shown here is derived from an EMBL/GenBank/DDBJ whole genome shotgun (WGS) entry which is preliminary data.</text>
</comment>
<comment type="subcellular location">
    <subcellularLocation>
        <location evidence="1">Cell membrane</location>
        <topology evidence="1">Multi-pass membrane protein</topology>
    </subcellularLocation>
</comment>
<gene>
    <name evidence="8" type="ORF">EOE65_05385</name>
</gene>
<keyword evidence="5 6" id="KW-0472">Membrane</keyword>
<feature type="transmembrane region" description="Helical" evidence="6">
    <location>
        <begin position="122"/>
        <end position="139"/>
    </location>
</feature>
<name>A0A437QA32_9GAMM</name>
<evidence type="ECO:0000256" key="2">
    <source>
        <dbReference type="ARBA" id="ARBA00022475"/>
    </source>
</evidence>
<evidence type="ECO:0000256" key="6">
    <source>
        <dbReference type="SAM" id="Phobius"/>
    </source>
</evidence>
<keyword evidence="4 6" id="KW-1133">Transmembrane helix</keyword>
<evidence type="ECO:0000256" key="5">
    <source>
        <dbReference type="ARBA" id="ARBA00023136"/>
    </source>
</evidence>
<dbReference type="InterPro" id="IPR037185">
    <property type="entry name" value="EmrE-like"/>
</dbReference>
<feature type="transmembrane region" description="Helical" evidence="6">
    <location>
        <begin position="151"/>
        <end position="169"/>
    </location>
</feature>
<evidence type="ECO:0000256" key="3">
    <source>
        <dbReference type="ARBA" id="ARBA00022692"/>
    </source>
</evidence>
<evidence type="ECO:0000259" key="7">
    <source>
        <dbReference type="Pfam" id="PF00892"/>
    </source>
</evidence>
<dbReference type="RefSeq" id="WP_127693276.1">
    <property type="nucleotide sequence ID" value="NZ_SACQ01000002.1"/>
</dbReference>
<dbReference type="InterPro" id="IPR000620">
    <property type="entry name" value="EamA_dom"/>
</dbReference>
<evidence type="ECO:0000256" key="1">
    <source>
        <dbReference type="ARBA" id="ARBA00004651"/>
    </source>
</evidence>
<keyword evidence="9" id="KW-1185">Reference proteome</keyword>
<accession>A0A437QA32</accession>
<feature type="transmembrane region" description="Helical" evidence="6">
    <location>
        <begin position="245"/>
        <end position="264"/>
    </location>
</feature>
<dbReference type="AlphaFoldDB" id="A0A437QA32"/>
<sequence length="300" mass="33009">MLLRWLPTLSLFFAMALWASSFIALKLAFMHYDPMVVIFGRMLIGALCFIPFYKLWCRFEYRRGDLLWLAVMVIAEPCLYFVFEANALTYTSAAQAGMITAMAPLLVGIGAFFVLKERMSRSALFGFLVAVAGALWLSLTAEDSAHAPNPLLGNFLEFCAMVCAAVYSLALKHLSERYSPWFLTALQAFCGSVFFFPLLFLPQTTLPAEWAGSGVMAILYLGVFINIGAYGLYNFAVSKVKVSQASAFINLIPVITLLLAFIILDERMTFEQLLASGVVLAGVVLSQQRSSESAPETASA</sequence>
<dbReference type="PANTHER" id="PTHR32322">
    <property type="entry name" value="INNER MEMBRANE TRANSPORTER"/>
    <property type="match status" value="1"/>
</dbReference>
<feature type="transmembrane region" description="Helical" evidence="6">
    <location>
        <begin position="95"/>
        <end position="115"/>
    </location>
</feature>
<dbReference type="GO" id="GO:0005886">
    <property type="term" value="C:plasma membrane"/>
    <property type="evidence" value="ECO:0007669"/>
    <property type="project" value="UniProtKB-SubCell"/>
</dbReference>